<dbReference type="PROSITE" id="PS51257">
    <property type="entry name" value="PROKAR_LIPOPROTEIN"/>
    <property type="match status" value="1"/>
</dbReference>
<feature type="compositionally biased region" description="Low complexity" evidence="1">
    <location>
        <begin position="411"/>
        <end position="423"/>
    </location>
</feature>
<dbReference type="PANTHER" id="PTHR35128">
    <property type="entry name" value="SECRETION-REGULATING GUANINE NUCLEOTIDE EXCHANGE FACTOR"/>
    <property type="match status" value="1"/>
</dbReference>
<dbReference type="Proteomes" id="UP001314263">
    <property type="component" value="Unassembled WGS sequence"/>
</dbReference>
<reference evidence="2 3" key="1">
    <citation type="submission" date="2023-10" db="EMBL/GenBank/DDBJ databases">
        <authorList>
            <person name="Maclean D."/>
            <person name="Macfadyen A."/>
        </authorList>
    </citation>
    <scope>NUCLEOTIDE SEQUENCE [LARGE SCALE GENOMIC DNA]</scope>
</reference>
<dbReference type="Gene3D" id="3.40.50.1820">
    <property type="entry name" value="alpha/beta hydrolase"/>
    <property type="match status" value="1"/>
</dbReference>
<sequence length="480" mass="52675">MDAHRAPIARWLYFSFFTGIACALTPMPGPDGWSSLPAAQYQVVYDREVIITEPPKKAVAGVLLAFHGCLQSVTQFGFASPACPTCHGTPEVMTLVYKAVRRGYAVVAMGAHRGGDKWRCYDTQWPPEEHHEISGIIKVVRHVLLEKGWWQLPRYAFGTSSGGCIALELALRFPLQGVASMLMGFHLSTLNNLNDLNPMNPYTDEHWAYPPTFILRTLLDEPDVVVRVNSTAAALNDLGAHVELTTLQPYKLSPSFFSDRMRGVSSQMSADIYSRLQSIDVIDTEGYCQWKKCDVPHSCWDPMYHALKSTLWDLFPAWEDLAVDAAFREMLWASRAVHETTSEHTDEMLDFLEQQSRHLQIHPAEHPSGLYDAHSALKPAQAPAPAQLPPQPASMATRGAASRSATPLGPAALTSTSLAASGSRAHPASSAEPVRYSEAEAASTSPGGRSLKDQAETIGDNAPASSAEGRRKQRKRSLQI</sequence>
<proteinExistence type="predicted"/>
<name>A0AAV1HWB3_9CHLO</name>
<evidence type="ECO:0000256" key="1">
    <source>
        <dbReference type="SAM" id="MobiDB-lite"/>
    </source>
</evidence>
<dbReference type="AlphaFoldDB" id="A0AAV1HWB3"/>
<evidence type="ECO:0000313" key="3">
    <source>
        <dbReference type="Proteomes" id="UP001314263"/>
    </source>
</evidence>
<dbReference type="EMBL" id="CAUYUE010000002">
    <property type="protein sequence ID" value="CAK0738177.1"/>
    <property type="molecule type" value="Genomic_DNA"/>
</dbReference>
<feature type="compositionally biased region" description="Basic residues" evidence="1">
    <location>
        <begin position="471"/>
        <end position="480"/>
    </location>
</feature>
<feature type="region of interest" description="Disordered" evidence="1">
    <location>
        <begin position="379"/>
        <end position="480"/>
    </location>
</feature>
<dbReference type="SUPFAM" id="SSF53474">
    <property type="entry name" value="alpha/beta-Hydrolases"/>
    <property type="match status" value="1"/>
</dbReference>
<dbReference type="InterPro" id="IPR029058">
    <property type="entry name" value="AB_hydrolase_fold"/>
</dbReference>
<keyword evidence="3" id="KW-1185">Reference proteome</keyword>
<protein>
    <submittedName>
        <fullName evidence="2">Uncharacterized protein</fullName>
    </submittedName>
</protein>
<dbReference type="PANTHER" id="PTHR35128:SF1">
    <property type="entry name" value="SECRETION-REGULATING GUANINE NUCLEOTIDE EXCHANGE FACTOR"/>
    <property type="match status" value="1"/>
</dbReference>
<accession>A0AAV1HWB3</accession>
<comment type="caution">
    <text evidence="2">The sequence shown here is derived from an EMBL/GenBank/DDBJ whole genome shotgun (WGS) entry which is preliminary data.</text>
</comment>
<gene>
    <name evidence="2" type="ORF">CVIRNUC_001005</name>
</gene>
<organism evidence="2 3">
    <name type="scientific">Coccomyxa viridis</name>
    <dbReference type="NCBI Taxonomy" id="1274662"/>
    <lineage>
        <taxon>Eukaryota</taxon>
        <taxon>Viridiplantae</taxon>
        <taxon>Chlorophyta</taxon>
        <taxon>core chlorophytes</taxon>
        <taxon>Trebouxiophyceae</taxon>
        <taxon>Trebouxiophyceae incertae sedis</taxon>
        <taxon>Coccomyxaceae</taxon>
        <taxon>Coccomyxa</taxon>
    </lineage>
</organism>
<evidence type="ECO:0000313" key="2">
    <source>
        <dbReference type="EMBL" id="CAK0738177.1"/>
    </source>
</evidence>